<name>X1FPP4_9ZZZZ</name>
<reference evidence="1" key="1">
    <citation type="journal article" date="2014" name="Front. Microbiol.">
        <title>High frequency of phylogenetically diverse reductive dehalogenase-homologous genes in deep subseafloor sedimentary metagenomes.</title>
        <authorList>
            <person name="Kawai M."/>
            <person name="Futagami T."/>
            <person name="Toyoda A."/>
            <person name="Takaki Y."/>
            <person name="Nishi S."/>
            <person name="Hori S."/>
            <person name="Arai W."/>
            <person name="Tsubouchi T."/>
            <person name="Morono Y."/>
            <person name="Uchiyama I."/>
            <person name="Ito T."/>
            <person name="Fujiyama A."/>
            <person name="Inagaki F."/>
            <person name="Takami H."/>
        </authorList>
    </citation>
    <scope>NUCLEOTIDE SEQUENCE</scope>
    <source>
        <strain evidence="1">Expedition CK06-06</strain>
    </source>
</reference>
<sequence length="37" mass="4125">PPRLAKLKFMWGSASMSDVRSGRYRDISAVGPDEVED</sequence>
<comment type="caution">
    <text evidence="1">The sequence shown here is derived from an EMBL/GenBank/DDBJ whole genome shotgun (WGS) entry which is preliminary data.</text>
</comment>
<protein>
    <submittedName>
        <fullName evidence="1">Uncharacterized protein</fullName>
    </submittedName>
</protein>
<proteinExistence type="predicted"/>
<gene>
    <name evidence="1" type="ORF">S03H2_25649</name>
</gene>
<evidence type="ECO:0000313" key="1">
    <source>
        <dbReference type="EMBL" id="GAH34460.1"/>
    </source>
</evidence>
<dbReference type="AlphaFoldDB" id="X1FPP4"/>
<organism evidence="1">
    <name type="scientific">marine sediment metagenome</name>
    <dbReference type="NCBI Taxonomy" id="412755"/>
    <lineage>
        <taxon>unclassified sequences</taxon>
        <taxon>metagenomes</taxon>
        <taxon>ecological metagenomes</taxon>
    </lineage>
</organism>
<feature type="non-terminal residue" evidence="1">
    <location>
        <position position="1"/>
    </location>
</feature>
<dbReference type="EMBL" id="BARU01014586">
    <property type="protein sequence ID" value="GAH34460.1"/>
    <property type="molecule type" value="Genomic_DNA"/>
</dbReference>
<accession>X1FPP4</accession>